<dbReference type="SUPFAM" id="SSF56399">
    <property type="entry name" value="ADP-ribosylation"/>
    <property type="match status" value="1"/>
</dbReference>
<comment type="similarity">
    <text evidence="1 6">Belongs to the Arg-specific ADP-ribosyltransferase family.</text>
</comment>
<dbReference type="SUPFAM" id="SSF49899">
    <property type="entry name" value="Concanavalin A-like lectins/glucanases"/>
    <property type="match status" value="1"/>
</dbReference>
<dbReference type="GO" id="GO:0016779">
    <property type="term" value="F:nucleotidyltransferase activity"/>
    <property type="evidence" value="ECO:0007669"/>
    <property type="project" value="UniProtKB-KW"/>
</dbReference>
<dbReference type="InterPro" id="IPR000768">
    <property type="entry name" value="ART"/>
</dbReference>
<gene>
    <name evidence="7" type="ORF">ZHD862_LOCUS12248</name>
</gene>
<keyword evidence="2 6" id="KW-0328">Glycosyltransferase</keyword>
<comment type="caution">
    <text evidence="7">The sequence shown here is derived from an EMBL/GenBank/DDBJ whole genome shotgun (WGS) entry which is preliminary data.</text>
</comment>
<dbReference type="Gene3D" id="2.60.120.200">
    <property type="match status" value="1"/>
</dbReference>
<name>A0A814GF28_9BILA</name>
<evidence type="ECO:0000313" key="7">
    <source>
        <dbReference type="EMBL" id="CAF0995530.1"/>
    </source>
</evidence>
<dbReference type="Pfam" id="PF01129">
    <property type="entry name" value="ART"/>
    <property type="match status" value="1"/>
</dbReference>
<dbReference type="Gene3D" id="3.90.176.10">
    <property type="entry name" value="Toxin ADP-ribosyltransferase, Chain A, domain 1"/>
    <property type="match status" value="1"/>
</dbReference>
<keyword evidence="4" id="KW-0548">Nucleotidyltransferase</keyword>
<evidence type="ECO:0000256" key="5">
    <source>
        <dbReference type="ARBA" id="ARBA00047597"/>
    </source>
</evidence>
<evidence type="ECO:0000256" key="3">
    <source>
        <dbReference type="ARBA" id="ARBA00022679"/>
    </source>
</evidence>
<sequence>MSESHELHVRRTNDRILISNSENSKILGPIIDYAYEPLLPLIDSCVPLVNIVDNILTYVTFALKSTSDEPLDGLTRDESASIRLYTMEWIDEQKSLYSILNHTLRTADREHLQPWYKYLKLFLTALVKIPCTSNQIVWRGVQKNISNAFPCGTQVIWWAFSSCTATLAVLENDLYLGKNGERTLFSIEILNGRNIRAHSHFNDEDEYLLLPGTFMEVRSQLNPASDLHIIHLKQKISEEVLLEPPFEDALLYPKTNTRVKSSCEILEQATLVARFTFDNATTPFLDSGPNLTPANAFSYSLVPGPKSSTAISFSGSNRSYFQAVGFTTLSLSNHEFSIAMWIKPQSQSGTIIHISTASNGTGAGCMPFMGLATNELLVVQIPISKSVSLLSSPITLNVWSHIVQTWSPASGLRLYVNNVMVSSLPTANLFLPYSQSPVYVTLGNGLPASVSCRQGILNSTIPYTGAIDDFRVYNRELTASDICAIYSSS</sequence>
<protein>
    <recommendedName>
        <fullName evidence="6">NAD(P)(+)--arginine ADP-ribosyltransferase</fullName>
        <ecNumber evidence="6">2.4.2.31</ecNumber>
    </recommendedName>
    <alternativeName>
        <fullName evidence="6">Mono(ADP-ribosyl)transferase</fullName>
    </alternativeName>
</protein>
<evidence type="ECO:0000256" key="6">
    <source>
        <dbReference type="RuleBase" id="RU361228"/>
    </source>
</evidence>
<dbReference type="AlphaFoldDB" id="A0A814GF28"/>
<dbReference type="PROSITE" id="PS51996">
    <property type="entry name" value="TR_MART"/>
    <property type="match status" value="1"/>
</dbReference>
<evidence type="ECO:0000256" key="4">
    <source>
        <dbReference type="ARBA" id="ARBA00022695"/>
    </source>
</evidence>
<dbReference type="GO" id="GO:0106274">
    <property type="term" value="F:NAD+-protein-arginine ADP-ribosyltransferase activity"/>
    <property type="evidence" value="ECO:0007669"/>
    <property type="project" value="UniProtKB-EC"/>
</dbReference>
<dbReference type="InterPro" id="IPR013320">
    <property type="entry name" value="ConA-like_dom_sf"/>
</dbReference>
<proteinExistence type="inferred from homology"/>
<comment type="catalytic activity">
    <reaction evidence="5 6">
        <text>L-arginyl-[protein] + NAD(+) = N(omega)-(ADP-D-ribosyl)-L-arginyl-[protein] + nicotinamide + H(+)</text>
        <dbReference type="Rhea" id="RHEA:19149"/>
        <dbReference type="Rhea" id="RHEA-COMP:10532"/>
        <dbReference type="Rhea" id="RHEA-COMP:15087"/>
        <dbReference type="ChEBI" id="CHEBI:15378"/>
        <dbReference type="ChEBI" id="CHEBI:17154"/>
        <dbReference type="ChEBI" id="CHEBI:29965"/>
        <dbReference type="ChEBI" id="CHEBI:57540"/>
        <dbReference type="ChEBI" id="CHEBI:142554"/>
        <dbReference type="EC" id="2.4.2.31"/>
    </reaction>
</comment>
<reference evidence="7" key="1">
    <citation type="submission" date="2021-02" db="EMBL/GenBank/DDBJ databases">
        <authorList>
            <person name="Nowell W R."/>
        </authorList>
    </citation>
    <scope>NUCLEOTIDE SEQUENCE</scope>
</reference>
<evidence type="ECO:0000256" key="2">
    <source>
        <dbReference type="ARBA" id="ARBA00022676"/>
    </source>
</evidence>
<dbReference type="Proteomes" id="UP000663864">
    <property type="component" value="Unassembled WGS sequence"/>
</dbReference>
<keyword evidence="6" id="KW-0520">NAD</keyword>
<keyword evidence="3 6" id="KW-0808">Transferase</keyword>
<dbReference type="EMBL" id="CAJNOT010000477">
    <property type="protein sequence ID" value="CAF0995530.1"/>
    <property type="molecule type" value="Genomic_DNA"/>
</dbReference>
<accession>A0A814GF28</accession>
<dbReference type="EC" id="2.4.2.31" evidence="6"/>
<keyword evidence="6" id="KW-0521">NADP</keyword>
<organism evidence="7 8">
    <name type="scientific">Rotaria sordida</name>
    <dbReference type="NCBI Taxonomy" id="392033"/>
    <lineage>
        <taxon>Eukaryota</taxon>
        <taxon>Metazoa</taxon>
        <taxon>Spiralia</taxon>
        <taxon>Gnathifera</taxon>
        <taxon>Rotifera</taxon>
        <taxon>Eurotatoria</taxon>
        <taxon>Bdelloidea</taxon>
        <taxon>Philodinida</taxon>
        <taxon>Philodinidae</taxon>
        <taxon>Rotaria</taxon>
    </lineage>
</organism>
<dbReference type="Pfam" id="PF13385">
    <property type="entry name" value="Laminin_G_3"/>
    <property type="match status" value="1"/>
</dbReference>
<evidence type="ECO:0000313" key="8">
    <source>
        <dbReference type="Proteomes" id="UP000663864"/>
    </source>
</evidence>
<evidence type="ECO:0000256" key="1">
    <source>
        <dbReference type="ARBA" id="ARBA00009558"/>
    </source>
</evidence>